<dbReference type="AlphaFoldDB" id="A0A411WIT8"/>
<protein>
    <submittedName>
        <fullName evidence="1">Uncharacterized protein</fullName>
    </submittedName>
</protein>
<dbReference type="RefSeq" id="WP_130591063.1">
    <property type="nucleotide sequence ID" value="NZ_CP034752.1"/>
</dbReference>
<sequence>MTMLQNSLINEFIVSADDNGFVPLKIFAQKALKRSANDISTFFDPESRFYQDYQQTVILNVKHNVVFTRRYKKNGSLRDRVCDGGVHQDDLLTFIT</sequence>
<reference evidence="1 2" key="1">
    <citation type="submission" date="2019-03" db="EMBL/GenBank/DDBJ databases">
        <title>Pragia sp. nov. isolated from the gut tract of Carduelis flavirostris.</title>
        <authorList>
            <person name="Ge Y."/>
        </authorList>
    </citation>
    <scope>NUCLEOTIDE SEQUENCE [LARGE SCALE GENOMIC DNA]</scope>
    <source>
        <strain evidence="1 2">CF-458</strain>
    </source>
</reference>
<gene>
    <name evidence="1" type="ORF">EKN56_06695</name>
</gene>
<name>A0A411WIT8_9GAMM</name>
<proteinExistence type="predicted"/>
<dbReference type="KEGG" id="prag:EKN56_06695"/>
<organism evidence="1 2">
    <name type="scientific">Limnobaculum zhutongyuii</name>
    <dbReference type="NCBI Taxonomy" id="2498113"/>
    <lineage>
        <taxon>Bacteria</taxon>
        <taxon>Pseudomonadati</taxon>
        <taxon>Pseudomonadota</taxon>
        <taxon>Gammaproteobacteria</taxon>
        <taxon>Enterobacterales</taxon>
        <taxon>Budviciaceae</taxon>
        <taxon>Limnobaculum</taxon>
    </lineage>
</organism>
<dbReference type="EMBL" id="CP034752">
    <property type="protein sequence ID" value="QBH96111.1"/>
    <property type="molecule type" value="Genomic_DNA"/>
</dbReference>
<evidence type="ECO:0000313" key="2">
    <source>
        <dbReference type="Proteomes" id="UP000293154"/>
    </source>
</evidence>
<accession>A0A411WIT8</accession>
<evidence type="ECO:0000313" key="1">
    <source>
        <dbReference type="EMBL" id="QBH96111.1"/>
    </source>
</evidence>
<dbReference type="OrthoDB" id="6637252at2"/>
<dbReference type="Proteomes" id="UP000293154">
    <property type="component" value="Chromosome"/>
</dbReference>
<keyword evidence="2" id="KW-1185">Reference proteome</keyword>